<keyword evidence="8 9" id="KW-0407">Ion channel</keyword>
<evidence type="ECO:0000256" key="2">
    <source>
        <dbReference type="ARBA" id="ARBA00022448"/>
    </source>
</evidence>
<keyword evidence="3" id="KW-1003">Cell membrane</keyword>
<keyword evidence="7 9" id="KW-0472">Membrane</keyword>
<comment type="function">
    <text evidence="9">Structural component of the gap junctions.</text>
</comment>
<protein>
    <recommendedName>
        <fullName evidence="9">Innexin</fullName>
    </recommendedName>
</protein>
<dbReference type="InterPro" id="IPR000990">
    <property type="entry name" value="Innexin"/>
</dbReference>
<evidence type="ECO:0000256" key="3">
    <source>
        <dbReference type="ARBA" id="ARBA00022475"/>
    </source>
</evidence>
<evidence type="ECO:0000256" key="5">
    <source>
        <dbReference type="ARBA" id="ARBA00022989"/>
    </source>
</evidence>
<keyword evidence="6 9" id="KW-0406">Ion transport</keyword>
<dbReference type="Proteomes" id="UP000594262">
    <property type="component" value="Unplaced"/>
</dbReference>
<dbReference type="GO" id="GO:0005921">
    <property type="term" value="C:gap junction"/>
    <property type="evidence" value="ECO:0007669"/>
    <property type="project" value="UniProtKB-UniRule"/>
</dbReference>
<keyword evidence="2 9" id="KW-0813">Transport</keyword>
<feature type="transmembrane region" description="Helical" evidence="9">
    <location>
        <begin position="202"/>
        <end position="224"/>
    </location>
</feature>
<dbReference type="EnsemblMetazoa" id="CLYHEMT007528.1">
    <property type="protein sequence ID" value="CLYHEMP007528.1"/>
    <property type="gene ID" value="CLYHEMG007528"/>
</dbReference>
<accession>A0A7M5U8H3</accession>
<feature type="transmembrane region" description="Helical" evidence="9">
    <location>
        <begin position="137"/>
        <end position="157"/>
    </location>
</feature>
<dbReference type="OrthoDB" id="6019339at2759"/>
<dbReference type="AlphaFoldDB" id="A0A7M5U8H3"/>
<keyword evidence="4 9" id="KW-0812">Transmembrane</keyword>
<comment type="subcellular location">
    <subcellularLocation>
        <location evidence="1 9">Cell membrane</location>
        <topology evidence="1 9">Multi-pass membrane protein</topology>
    </subcellularLocation>
</comment>
<feature type="transmembrane region" description="Helical" evidence="9">
    <location>
        <begin position="301"/>
        <end position="334"/>
    </location>
</feature>
<name>A0A7M5U8H3_9CNID</name>
<dbReference type="GO" id="GO:0034220">
    <property type="term" value="P:monoatomic ion transmembrane transport"/>
    <property type="evidence" value="ECO:0007669"/>
    <property type="project" value="UniProtKB-KW"/>
</dbReference>
<keyword evidence="5 9" id="KW-1133">Transmembrane helix</keyword>
<reference evidence="10" key="1">
    <citation type="submission" date="2021-01" db="UniProtKB">
        <authorList>
            <consortium name="EnsemblMetazoa"/>
        </authorList>
    </citation>
    <scope>IDENTIFICATION</scope>
</reference>
<organism evidence="10 11">
    <name type="scientific">Clytia hemisphaerica</name>
    <dbReference type="NCBI Taxonomy" id="252671"/>
    <lineage>
        <taxon>Eukaryota</taxon>
        <taxon>Metazoa</taxon>
        <taxon>Cnidaria</taxon>
        <taxon>Hydrozoa</taxon>
        <taxon>Hydroidolina</taxon>
        <taxon>Leptothecata</taxon>
        <taxon>Obeliida</taxon>
        <taxon>Clytiidae</taxon>
        <taxon>Clytia</taxon>
    </lineage>
</organism>
<gene>
    <name evidence="9" type="primary">inx</name>
</gene>
<evidence type="ECO:0000313" key="10">
    <source>
        <dbReference type="EnsemblMetazoa" id="CLYHEMP007528.1"/>
    </source>
</evidence>
<evidence type="ECO:0000256" key="8">
    <source>
        <dbReference type="ARBA" id="ARBA00023303"/>
    </source>
</evidence>
<dbReference type="Pfam" id="PF00876">
    <property type="entry name" value="Innexin"/>
    <property type="match status" value="1"/>
</dbReference>
<evidence type="ECO:0000256" key="1">
    <source>
        <dbReference type="ARBA" id="ARBA00004651"/>
    </source>
</evidence>
<dbReference type="GO" id="GO:0005886">
    <property type="term" value="C:plasma membrane"/>
    <property type="evidence" value="ECO:0007669"/>
    <property type="project" value="UniProtKB-SubCell"/>
</dbReference>
<evidence type="ECO:0000313" key="11">
    <source>
        <dbReference type="Proteomes" id="UP000594262"/>
    </source>
</evidence>
<keyword evidence="11" id="KW-1185">Reference proteome</keyword>
<evidence type="ECO:0000256" key="9">
    <source>
        <dbReference type="RuleBase" id="RU010713"/>
    </source>
</evidence>
<comment type="similarity">
    <text evidence="9">Belongs to the pannexin family.</text>
</comment>
<evidence type="ECO:0000256" key="7">
    <source>
        <dbReference type="ARBA" id="ARBA00023136"/>
    </source>
</evidence>
<dbReference type="PROSITE" id="PS51013">
    <property type="entry name" value="PANNEXIN"/>
    <property type="match status" value="1"/>
</dbReference>
<evidence type="ECO:0000256" key="4">
    <source>
        <dbReference type="ARBA" id="ARBA00022692"/>
    </source>
</evidence>
<comment type="caution">
    <text evidence="9">Lacks conserved residue(s) required for the propagation of feature annotation.</text>
</comment>
<proteinExistence type="inferred from homology"/>
<sequence>MFAKDLISLLSINIKSRTDNYSDQYNRILVVKILMVCSVIMSVNWFKDTINCINDGGLDGNFVSQTCWIQGVYIYEELKERVDDVAYYGIPKDMSHDGMLKNGELCPTERKGVYGKKERDSKCKPLTKTFFLQYQWFPFYLAALAIVYYLPYVLHMYGNSDIISLKKSVKKGEATPETIVRTYFDRKTNPVRYHWFRVLFNYLIKVLYMVVNLVAFYGTNALLYGKFTSYGNKWIEWNRLENHIQYDYMGMRDHPRPGHEVLPPFGYCEVYSSSSDVLRDHANKHKFVCEMSQNVLTQYALIILWFTLIIGIVVSIGGFVILLIDHLITFAFMVKHGNMARRIYGRLTMRECEYLEFIRKRDIPFYADVLQRLKEVRLGCRIESGLKSGSLPTDSPPPGFEESMMKMI</sequence>
<evidence type="ECO:0000256" key="6">
    <source>
        <dbReference type="ARBA" id="ARBA00023065"/>
    </source>
</evidence>